<accession>A0A9D4B190</accession>
<reference evidence="2" key="1">
    <citation type="submission" date="2021-09" db="EMBL/GenBank/DDBJ databases">
        <title>The genome of Mauremys mutica provides insights into the evolution of semi-aquatic lifestyle.</title>
        <authorList>
            <person name="Gong S."/>
            <person name="Gao Y."/>
        </authorList>
    </citation>
    <scope>NUCLEOTIDE SEQUENCE</scope>
    <source>
        <strain evidence="2">MM-2020</strain>
        <tissue evidence="2">Muscle</tissue>
    </source>
</reference>
<sequence>MLVTQSITIPLPHETPLFSEAAQASPPPEPPSPVTKATARESLLPAKPLAKRSTTKEANETARPGSARVSAPHQGVSLPPPSSVVPERPPSRRYSSSWAAWEGGSSARAFRAPLLRASSKPRERTTGASGTLRLPLSCAWKRGLPPAAAFSSLGIPPSLAGALQDARLPRGRGRGPH</sequence>
<keyword evidence="3" id="KW-1185">Reference proteome</keyword>
<evidence type="ECO:0000313" key="3">
    <source>
        <dbReference type="Proteomes" id="UP000827986"/>
    </source>
</evidence>
<evidence type="ECO:0000256" key="1">
    <source>
        <dbReference type="SAM" id="MobiDB-lite"/>
    </source>
</evidence>
<feature type="region of interest" description="Disordered" evidence="1">
    <location>
        <begin position="1"/>
        <end position="98"/>
    </location>
</feature>
<protein>
    <submittedName>
        <fullName evidence="2">Uncharacterized protein</fullName>
    </submittedName>
</protein>
<gene>
    <name evidence="2" type="ORF">KIL84_014978</name>
</gene>
<evidence type="ECO:0000313" key="2">
    <source>
        <dbReference type="EMBL" id="KAH1184362.1"/>
    </source>
</evidence>
<dbReference type="Proteomes" id="UP000827986">
    <property type="component" value="Unassembled WGS sequence"/>
</dbReference>
<dbReference type="EMBL" id="JAHDVG010000465">
    <property type="protein sequence ID" value="KAH1184362.1"/>
    <property type="molecule type" value="Genomic_DNA"/>
</dbReference>
<comment type="caution">
    <text evidence="2">The sequence shown here is derived from an EMBL/GenBank/DDBJ whole genome shotgun (WGS) entry which is preliminary data.</text>
</comment>
<proteinExistence type="predicted"/>
<dbReference type="AlphaFoldDB" id="A0A9D4B190"/>
<organism evidence="2 3">
    <name type="scientific">Mauremys mutica</name>
    <name type="common">yellowpond turtle</name>
    <dbReference type="NCBI Taxonomy" id="74926"/>
    <lineage>
        <taxon>Eukaryota</taxon>
        <taxon>Metazoa</taxon>
        <taxon>Chordata</taxon>
        <taxon>Craniata</taxon>
        <taxon>Vertebrata</taxon>
        <taxon>Euteleostomi</taxon>
        <taxon>Archelosauria</taxon>
        <taxon>Testudinata</taxon>
        <taxon>Testudines</taxon>
        <taxon>Cryptodira</taxon>
        <taxon>Durocryptodira</taxon>
        <taxon>Testudinoidea</taxon>
        <taxon>Geoemydidae</taxon>
        <taxon>Geoemydinae</taxon>
        <taxon>Mauremys</taxon>
    </lineage>
</organism>
<name>A0A9D4B190_9SAUR</name>